<keyword evidence="2" id="KW-0732">Signal</keyword>
<protein>
    <submittedName>
        <fullName evidence="3">Uncharacterized protein</fullName>
    </submittedName>
</protein>
<dbReference type="STRING" id="150374.A0A0M8N857"/>
<feature type="signal peptide" evidence="2">
    <location>
        <begin position="1"/>
        <end position="17"/>
    </location>
</feature>
<evidence type="ECO:0000256" key="2">
    <source>
        <dbReference type="SAM" id="SignalP"/>
    </source>
</evidence>
<evidence type="ECO:0000313" key="3">
    <source>
        <dbReference type="EMBL" id="KOS21980.1"/>
    </source>
</evidence>
<feature type="transmembrane region" description="Helical" evidence="1">
    <location>
        <begin position="272"/>
        <end position="291"/>
    </location>
</feature>
<evidence type="ECO:0000256" key="1">
    <source>
        <dbReference type="SAM" id="Phobius"/>
    </source>
</evidence>
<feature type="chain" id="PRO_5005818949" evidence="2">
    <location>
        <begin position="18"/>
        <end position="292"/>
    </location>
</feature>
<dbReference type="Proteomes" id="UP000053831">
    <property type="component" value="Unassembled WGS sequence"/>
</dbReference>
<accession>A0A0M8N857</accession>
<name>A0A0M8N857_ESCWE</name>
<comment type="caution">
    <text evidence="3">The sequence shown here is derived from an EMBL/GenBank/DDBJ whole genome shotgun (WGS) entry which is preliminary data.</text>
</comment>
<keyword evidence="4" id="KW-1185">Reference proteome</keyword>
<evidence type="ECO:0000313" key="4">
    <source>
        <dbReference type="Proteomes" id="UP000053831"/>
    </source>
</evidence>
<keyword evidence="1" id="KW-1133">Transmembrane helix</keyword>
<sequence length="292" mass="30696">MLLSLLLAAAAAAAVEATNLRSDPTILTADDVLYKPYSALLMGLMGGETGREGLLESNSTWAPEVWLALDGSLDFSSWDEAANTACTSHLKSLSRHSSSSGHSVCYNLAMLDAETGKFTADVRLYQVSELKGGFEGVPPGEIQVGAAYRGANASVMQEHSDDVTKRAASIADGPILLQSHKLSGQIDTAKLENISMAHLQAIVLPDIKLTAKSSSGEEINSTISANEASFVVGIFSKATVLSQWAMAQAAVNDQLAALHNGTISFIVPGRHIMIFPIGAIITGAWLLIGLVT</sequence>
<gene>
    <name evidence="3" type="ORF">ESCO_002098</name>
</gene>
<keyword evidence="1" id="KW-0472">Membrane</keyword>
<keyword evidence="1" id="KW-0812">Transmembrane</keyword>
<organism evidence="3 4">
    <name type="scientific">Escovopsis weberi</name>
    <dbReference type="NCBI Taxonomy" id="150374"/>
    <lineage>
        <taxon>Eukaryota</taxon>
        <taxon>Fungi</taxon>
        <taxon>Dikarya</taxon>
        <taxon>Ascomycota</taxon>
        <taxon>Pezizomycotina</taxon>
        <taxon>Sordariomycetes</taxon>
        <taxon>Hypocreomycetidae</taxon>
        <taxon>Hypocreales</taxon>
        <taxon>Hypocreaceae</taxon>
        <taxon>Escovopsis</taxon>
    </lineage>
</organism>
<reference evidence="3 4" key="1">
    <citation type="submission" date="2015-07" db="EMBL/GenBank/DDBJ databases">
        <title>The genome of the fungus Escovopsis weberi, a specialized disease agent of ant agriculture.</title>
        <authorList>
            <person name="de Man T.J."/>
            <person name="Stajich J.E."/>
            <person name="Kubicek C.P."/>
            <person name="Chenthamara K."/>
            <person name="Atanasova L."/>
            <person name="Druzhinina I.S."/>
            <person name="Birnbaum S."/>
            <person name="Barribeau S.M."/>
            <person name="Teiling C."/>
            <person name="Suen G."/>
            <person name="Currie C."/>
            <person name="Gerardo N.M."/>
        </authorList>
    </citation>
    <scope>NUCLEOTIDE SEQUENCE [LARGE SCALE GENOMIC DNA]</scope>
</reference>
<proteinExistence type="predicted"/>
<dbReference type="EMBL" id="LGSR01000006">
    <property type="protein sequence ID" value="KOS21980.1"/>
    <property type="molecule type" value="Genomic_DNA"/>
</dbReference>
<dbReference type="AlphaFoldDB" id="A0A0M8N857"/>
<dbReference type="OrthoDB" id="2596908at2759"/>